<keyword evidence="6" id="KW-1133">Transmembrane helix</keyword>
<feature type="compositionally biased region" description="Low complexity" evidence="5">
    <location>
        <begin position="82"/>
        <end position="92"/>
    </location>
</feature>
<feature type="region of interest" description="Disordered" evidence="5">
    <location>
        <begin position="69"/>
        <end position="95"/>
    </location>
</feature>
<evidence type="ECO:0000256" key="2">
    <source>
        <dbReference type="ARBA" id="ARBA00022525"/>
    </source>
</evidence>
<keyword evidence="1" id="KW-0134">Cell wall</keyword>
<keyword evidence="6" id="KW-0472">Membrane</keyword>
<evidence type="ECO:0000256" key="7">
    <source>
        <dbReference type="SAM" id="SignalP"/>
    </source>
</evidence>
<feature type="domain" description="Gram-positive cocci surface proteins LPxTG" evidence="8">
    <location>
        <begin position="557"/>
        <end position="591"/>
    </location>
</feature>
<feature type="transmembrane region" description="Helical" evidence="6">
    <location>
        <begin position="564"/>
        <end position="584"/>
    </location>
</feature>
<dbReference type="Proteomes" id="UP000237983">
    <property type="component" value="Unassembled WGS sequence"/>
</dbReference>
<keyword evidence="3 7" id="KW-0732">Signal</keyword>
<dbReference type="InterPro" id="IPR019931">
    <property type="entry name" value="LPXTG_anchor"/>
</dbReference>
<comment type="caution">
    <text evidence="9">The sequence shown here is derived from an EMBL/GenBank/DDBJ whole genome shotgun (WGS) entry which is preliminary data.</text>
</comment>
<keyword evidence="2" id="KW-0964">Secreted</keyword>
<dbReference type="PROSITE" id="PS50847">
    <property type="entry name" value="GRAM_POS_ANCHORING"/>
    <property type="match status" value="1"/>
</dbReference>
<sequence>MKKIIAGLTTALLASGFAVAAGIAPASAQTPSVSGTAACQVDGTYTVTWNYVVSNVPDGVTATASVAASSPAGTVSGGGTTTTGSTFTQSGVPGTAPSASVTISTLWSDGLAESTPASVPLADGCAVVPAPVPAPVAEPVAEPVAPPAPAAPDAAAPVLEAPAVVTPADPADPEAPASSDAPAAPAAPTVVAPADPATDLTTAPVTGPAAETADEASTESDAPRNIEDDGADAGDSAEGGPECISDDDISYVYDRETNSGAVTVGTSAEARGSWSSGELCEPLYITATSWTFMANDDIWPVALDVENPLEVITEAGVYEFGAPVACGKGIIYASHEPIVITEEVLEGVETPQPTWLDKLIPGFEPSYTYNDEYCDVDIDLVAALAIPQFCDPEDPTTPLDGSLVFLLNEKVTYAVDGVDVTEEILAVEPGTYTVTVTANPGYTYLGETEWELVVEAAECDLPVFAVWDANASAVSEQCPPSSTTPTSGYITVVFPEGAEDAVQYFLGDTELTFSRTEVEPGTYTVTAVPRSPEDAILGDASWTLTVGDAECARPLALAATGTDAASGFGLGAGLLLLGGTLTLMRRRRTQQ</sequence>
<evidence type="ECO:0000256" key="3">
    <source>
        <dbReference type="ARBA" id="ARBA00022729"/>
    </source>
</evidence>
<evidence type="ECO:0000256" key="1">
    <source>
        <dbReference type="ARBA" id="ARBA00022512"/>
    </source>
</evidence>
<evidence type="ECO:0000256" key="5">
    <source>
        <dbReference type="SAM" id="MobiDB-lite"/>
    </source>
</evidence>
<dbReference type="AlphaFoldDB" id="A0A2T0VCJ7"/>
<reference evidence="9 10" key="1">
    <citation type="submission" date="2018-03" db="EMBL/GenBank/DDBJ databases">
        <title>Genomic Encyclopedia of Type Strains, Phase III (KMG-III): the genomes of soil and plant-associated and newly described type strains.</title>
        <authorList>
            <person name="Whitman W."/>
        </authorList>
    </citation>
    <scope>NUCLEOTIDE SEQUENCE [LARGE SCALE GENOMIC DNA]</scope>
    <source>
        <strain evidence="9 10">CGMCC 1.12484</strain>
    </source>
</reference>
<evidence type="ECO:0000259" key="8">
    <source>
        <dbReference type="PROSITE" id="PS50847"/>
    </source>
</evidence>
<keyword evidence="6" id="KW-0812">Transmembrane</keyword>
<feature type="compositionally biased region" description="Low complexity" evidence="5">
    <location>
        <begin position="166"/>
        <end position="211"/>
    </location>
</feature>
<organism evidence="9 10">
    <name type="scientific">Glaciihabitans tibetensis</name>
    <dbReference type="NCBI Taxonomy" id="1266600"/>
    <lineage>
        <taxon>Bacteria</taxon>
        <taxon>Bacillati</taxon>
        <taxon>Actinomycetota</taxon>
        <taxon>Actinomycetes</taxon>
        <taxon>Micrococcales</taxon>
        <taxon>Microbacteriaceae</taxon>
        <taxon>Glaciihabitans</taxon>
    </lineage>
</organism>
<keyword evidence="4" id="KW-0572">Peptidoglycan-anchor</keyword>
<name>A0A2T0VCJ7_9MICO</name>
<accession>A0A2T0VCJ7</accession>
<feature type="signal peptide" evidence="7">
    <location>
        <begin position="1"/>
        <end position="20"/>
    </location>
</feature>
<evidence type="ECO:0000256" key="6">
    <source>
        <dbReference type="SAM" id="Phobius"/>
    </source>
</evidence>
<feature type="chain" id="PRO_5039640442" description="Gram-positive cocci surface proteins LPxTG domain-containing protein" evidence="7">
    <location>
        <begin position="21"/>
        <end position="591"/>
    </location>
</feature>
<evidence type="ECO:0000256" key="4">
    <source>
        <dbReference type="ARBA" id="ARBA00023088"/>
    </source>
</evidence>
<feature type="region of interest" description="Disordered" evidence="5">
    <location>
        <begin position="166"/>
        <end position="246"/>
    </location>
</feature>
<gene>
    <name evidence="9" type="ORF">B0I08_10567</name>
</gene>
<proteinExistence type="predicted"/>
<dbReference type="OrthoDB" id="3783029at2"/>
<evidence type="ECO:0000313" key="9">
    <source>
        <dbReference type="EMBL" id="PRY67906.1"/>
    </source>
</evidence>
<dbReference type="RefSeq" id="WP_106212463.1">
    <property type="nucleotide sequence ID" value="NZ_PVTL01000005.1"/>
</dbReference>
<feature type="compositionally biased region" description="Low complexity" evidence="5">
    <location>
        <begin position="233"/>
        <end position="242"/>
    </location>
</feature>
<evidence type="ECO:0000313" key="10">
    <source>
        <dbReference type="Proteomes" id="UP000237983"/>
    </source>
</evidence>
<protein>
    <recommendedName>
        <fullName evidence="8">Gram-positive cocci surface proteins LPxTG domain-containing protein</fullName>
    </recommendedName>
</protein>
<keyword evidence="10" id="KW-1185">Reference proteome</keyword>
<dbReference type="EMBL" id="PVTL01000005">
    <property type="protein sequence ID" value="PRY67906.1"/>
    <property type="molecule type" value="Genomic_DNA"/>
</dbReference>